<dbReference type="EMBL" id="JBHTEY010000004">
    <property type="protein sequence ID" value="MFC7618476.1"/>
    <property type="molecule type" value="Genomic_DNA"/>
</dbReference>
<dbReference type="CDD" id="cd03801">
    <property type="entry name" value="GT4_PimA-like"/>
    <property type="match status" value="2"/>
</dbReference>
<organism evidence="1 2">
    <name type="scientific">Actinokineospora soli</name>
    <dbReference type="NCBI Taxonomy" id="1048753"/>
    <lineage>
        <taxon>Bacteria</taxon>
        <taxon>Bacillati</taxon>
        <taxon>Actinomycetota</taxon>
        <taxon>Actinomycetes</taxon>
        <taxon>Pseudonocardiales</taxon>
        <taxon>Pseudonocardiaceae</taxon>
        <taxon>Actinokineospora</taxon>
    </lineage>
</organism>
<dbReference type="Proteomes" id="UP001596512">
    <property type="component" value="Unassembled WGS sequence"/>
</dbReference>
<dbReference type="Pfam" id="PF13692">
    <property type="entry name" value="Glyco_trans_1_4"/>
    <property type="match status" value="2"/>
</dbReference>
<sequence length="779" mass="84113">MRTAVWSPLPPARSGIADYTYELLSALKDEMGVSAVARTLDDRVPPGVELTSPRLARDNGGVPMYHMGNHAAAHEWIYREALAHPGVVVLHDTSLMDFHAALLGGVDSPEFRAEVLHAHGPILGAADDPALIAGLPAIDVDGVPTLDRSTLTMERRLIESSLGVIVHDEFAARWLAQRYPGVPAEVVPSGAPVVTDPVLREALRARLGWREDDVVFGVFGGFNRIKRALVAVLAFAQVRRRWPQAKLLIVGHADDKSVLADVEGTIAHAGVGDSVHIAQSPSIEEFEGLITASDVVVNLRWPTAGETSAVMMRAFGAGRAVITSDLPQHRHFPEEICHRIPTDPALEAHALLSRMEQALVDPDGLRAAGDAARRYVEDTASWPVVARRYREAMERIAAFTPGSQSSGVNVFADARATTGLAEAARRHAVALAAARVPMTFTEVNSRAVNRSVPVPAKLADLPAGKDHPVDLWLLNLNEFQLVPDSALDRYTIGLWAWELPAVLDQTLVQVNRLDELWVTSSFVAETFRTVTDIPITVVPNVVPDLRATRPDRARFGIPADGAVVLFTFSASSSDARKNPWAAIEAFRRAFDEQERGRTAHLVVKVVDLDRFPKLGTALTDAVTGVGGRVISADLSRDDFDTLLASCDVYLSLHRSEGFGLGMAEAMSMGKAVVATGFGGNTDFMPPGSAAVVGYQPKVIDSGDHHLGGPGFADWYQPGQLWAEPDVDQAARWLRALVTDDALRRGMGERAAEAIAERCGPDVVGRIMATRLAEIAGRYT</sequence>
<gene>
    <name evidence="1" type="ORF">ACFQV2_39160</name>
</gene>
<dbReference type="EC" id="2.4.-.-" evidence="1"/>
<dbReference type="PANTHER" id="PTHR46656:SF3">
    <property type="entry name" value="PUTATIVE-RELATED"/>
    <property type="match status" value="1"/>
</dbReference>
<dbReference type="Gene3D" id="3.40.50.2000">
    <property type="entry name" value="Glycogen Phosphorylase B"/>
    <property type="match status" value="2"/>
</dbReference>
<protein>
    <submittedName>
        <fullName evidence="1">Glycosyltransferase family 4 protein</fullName>
        <ecNumber evidence="1">2.4.-.-</ecNumber>
    </submittedName>
</protein>
<comment type="caution">
    <text evidence="1">The sequence shown here is derived from an EMBL/GenBank/DDBJ whole genome shotgun (WGS) entry which is preliminary data.</text>
</comment>
<keyword evidence="1" id="KW-0328">Glycosyltransferase</keyword>
<proteinExistence type="predicted"/>
<evidence type="ECO:0000313" key="2">
    <source>
        <dbReference type="Proteomes" id="UP001596512"/>
    </source>
</evidence>
<evidence type="ECO:0000313" key="1">
    <source>
        <dbReference type="EMBL" id="MFC7618476.1"/>
    </source>
</evidence>
<dbReference type="GO" id="GO:0016757">
    <property type="term" value="F:glycosyltransferase activity"/>
    <property type="evidence" value="ECO:0007669"/>
    <property type="project" value="UniProtKB-KW"/>
</dbReference>
<dbReference type="PANTHER" id="PTHR46656">
    <property type="entry name" value="PUTATIVE-RELATED"/>
    <property type="match status" value="1"/>
</dbReference>
<dbReference type="SUPFAM" id="SSF53756">
    <property type="entry name" value="UDP-Glycosyltransferase/glycogen phosphorylase"/>
    <property type="match status" value="2"/>
</dbReference>
<name>A0ABW2TYS5_9PSEU</name>
<accession>A0ABW2TYS5</accession>
<keyword evidence="2" id="KW-1185">Reference proteome</keyword>
<keyword evidence="1" id="KW-0808">Transferase</keyword>
<reference evidence="2" key="1">
    <citation type="journal article" date="2019" name="Int. J. Syst. Evol. Microbiol.">
        <title>The Global Catalogue of Microorganisms (GCM) 10K type strain sequencing project: providing services to taxonomists for standard genome sequencing and annotation.</title>
        <authorList>
            <consortium name="The Broad Institute Genomics Platform"/>
            <consortium name="The Broad Institute Genome Sequencing Center for Infectious Disease"/>
            <person name="Wu L."/>
            <person name="Ma J."/>
        </authorList>
    </citation>
    <scope>NUCLEOTIDE SEQUENCE [LARGE SCALE GENOMIC DNA]</scope>
    <source>
        <strain evidence="2">JCM 17695</strain>
    </source>
</reference>